<evidence type="ECO:0000256" key="2">
    <source>
        <dbReference type="ARBA" id="ARBA00022679"/>
    </source>
</evidence>
<reference evidence="5 6" key="1">
    <citation type="submission" date="2024-10" db="EMBL/GenBank/DDBJ databases">
        <title>Updated reference genomes for cyclostephanoid diatoms.</title>
        <authorList>
            <person name="Roberts W.R."/>
            <person name="Alverson A.J."/>
        </authorList>
    </citation>
    <scope>NUCLEOTIDE SEQUENCE [LARGE SCALE GENOMIC DNA]</scope>
    <source>
        <strain evidence="5 6">AJA010-31</strain>
    </source>
</reference>
<evidence type="ECO:0000313" key="6">
    <source>
        <dbReference type="Proteomes" id="UP001530400"/>
    </source>
</evidence>
<evidence type="ECO:0000256" key="3">
    <source>
        <dbReference type="SAM" id="SignalP"/>
    </source>
</evidence>
<organism evidence="5 6">
    <name type="scientific">Cyclotella atomus</name>
    <dbReference type="NCBI Taxonomy" id="382360"/>
    <lineage>
        <taxon>Eukaryota</taxon>
        <taxon>Sar</taxon>
        <taxon>Stramenopiles</taxon>
        <taxon>Ochrophyta</taxon>
        <taxon>Bacillariophyta</taxon>
        <taxon>Coscinodiscophyceae</taxon>
        <taxon>Thalassiosirophycidae</taxon>
        <taxon>Stephanodiscales</taxon>
        <taxon>Stephanodiscaceae</taxon>
        <taxon>Cyclotella</taxon>
    </lineage>
</organism>
<keyword evidence="3" id="KW-0732">Signal</keyword>
<keyword evidence="2" id="KW-0808">Transferase</keyword>
<name>A0ABD3PZR1_9STRA</name>
<dbReference type="PANTHER" id="PTHR12203">
    <property type="entry name" value="KDEL LYS-ASP-GLU-LEU CONTAINING - RELATED"/>
    <property type="match status" value="1"/>
</dbReference>
<dbReference type="AlphaFoldDB" id="A0ABD3PZR1"/>
<gene>
    <name evidence="5" type="ORF">ACHAWO_013043</name>
</gene>
<dbReference type="SMART" id="SM00672">
    <property type="entry name" value="CAP10"/>
    <property type="match status" value="1"/>
</dbReference>
<keyword evidence="6" id="KW-1185">Reference proteome</keyword>
<proteinExistence type="inferred from homology"/>
<evidence type="ECO:0000256" key="1">
    <source>
        <dbReference type="ARBA" id="ARBA00010118"/>
    </source>
</evidence>
<accession>A0ABD3PZR1</accession>
<dbReference type="GO" id="GO:0016740">
    <property type="term" value="F:transferase activity"/>
    <property type="evidence" value="ECO:0007669"/>
    <property type="project" value="UniProtKB-KW"/>
</dbReference>
<comment type="caution">
    <text evidence="5">The sequence shown here is derived from an EMBL/GenBank/DDBJ whole genome shotgun (WGS) entry which is preliminary data.</text>
</comment>
<evidence type="ECO:0000313" key="5">
    <source>
        <dbReference type="EMBL" id="KAL3793189.1"/>
    </source>
</evidence>
<dbReference type="PANTHER" id="PTHR12203:SF35">
    <property type="entry name" value="PROTEIN O-GLUCOSYLTRANSFERASE 1"/>
    <property type="match status" value="1"/>
</dbReference>
<feature type="domain" description="Glycosyl transferase CAP10" evidence="4">
    <location>
        <begin position="315"/>
        <end position="532"/>
    </location>
</feature>
<comment type="similarity">
    <text evidence="1">Belongs to the glycosyltransferase 90 family.</text>
</comment>
<dbReference type="Pfam" id="PF05686">
    <property type="entry name" value="Glyco_transf_90"/>
    <property type="match status" value="1"/>
</dbReference>
<dbReference type="Proteomes" id="UP001530400">
    <property type="component" value="Unassembled WGS sequence"/>
</dbReference>
<dbReference type="InterPro" id="IPR006598">
    <property type="entry name" value="CAP10"/>
</dbReference>
<feature type="signal peptide" evidence="3">
    <location>
        <begin position="1"/>
        <end position="23"/>
    </location>
</feature>
<sequence>MPVSARLLTWFVGALSLTGLALKSYNASVTTSPEFFRAHIGAGPQHHATGQTVEALESTRSDRFYNDTRSSSSRQRRGLFKLSDFLDPKSTTERISLPLDQNDLYLSPTQTQTKYSLYNILQTIPHFRRELFILHYSAKDDEFHVYINESKDGWVSALQNRIYQIMPMLSFALRHHFQNRFRGKKSKDFVVLASSGDEPKLDCKCIDGASCNNKEFAPILQFGAVFRDESILPSCVTMPVWHHLTCFRQWQQSASICPTYRIRAESAGLIGGDEASLHAAENVMPFEQRWESLIPQIIWRGSDFGFIWCVHPELRLIDFGLDIAKRISLSQCRDSARGILQCLSQLWEILTPRWRAVYWTMEAELDVEDMSKAEGNGAPFQQPWIDAKFTVKTHVHGHALDPKKIDRYTPYEQYGMTVASPHFMSLAELSLYRYQFDIGGGGGTTFSGTIDKLAMPGVLFHHVTATKDYYHDNLVPWMHYIPVQEGMSDLREMYEWAQANSEQAMRISEAASAYVKSWADPIVMEEMYHKYFVETLGHVVDAYQATEEDVGEILKKRKWTLIARIPGKDLGIKYTKVPSD</sequence>
<dbReference type="InterPro" id="IPR051091">
    <property type="entry name" value="O-Glucosyltr/Glycosyltrsf_90"/>
</dbReference>
<protein>
    <recommendedName>
        <fullName evidence="4">Glycosyl transferase CAP10 domain-containing protein</fullName>
    </recommendedName>
</protein>
<dbReference type="EMBL" id="JALLPJ020000402">
    <property type="protein sequence ID" value="KAL3793189.1"/>
    <property type="molecule type" value="Genomic_DNA"/>
</dbReference>
<evidence type="ECO:0000259" key="4">
    <source>
        <dbReference type="SMART" id="SM00672"/>
    </source>
</evidence>
<feature type="chain" id="PRO_5044812045" description="Glycosyl transferase CAP10 domain-containing protein" evidence="3">
    <location>
        <begin position="24"/>
        <end position="580"/>
    </location>
</feature>